<feature type="transmembrane region" description="Helical" evidence="1">
    <location>
        <begin position="34"/>
        <end position="59"/>
    </location>
</feature>
<organism evidence="2 3">
    <name type="scientific">Microvirga lotononidis</name>
    <dbReference type="NCBI Taxonomy" id="864069"/>
    <lineage>
        <taxon>Bacteria</taxon>
        <taxon>Pseudomonadati</taxon>
        <taxon>Pseudomonadota</taxon>
        <taxon>Alphaproteobacteria</taxon>
        <taxon>Hyphomicrobiales</taxon>
        <taxon>Methylobacteriaceae</taxon>
        <taxon>Microvirga</taxon>
    </lineage>
</organism>
<protein>
    <submittedName>
        <fullName evidence="2">Uncharacterized protein</fullName>
    </submittedName>
</protein>
<feature type="transmembrane region" description="Helical" evidence="1">
    <location>
        <begin position="79"/>
        <end position="102"/>
    </location>
</feature>
<keyword evidence="3" id="KW-1185">Reference proteome</keyword>
<dbReference type="HOGENOM" id="CLU_2094047_0_0_5"/>
<gene>
    <name evidence="2" type="ORF">MicloDRAFT_00030750</name>
</gene>
<evidence type="ECO:0000313" key="2">
    <source>
        <dbReference type="EMBL" id="EIM26526.1"/>
    </source>
</evidence>
<accession>I4YRD4</accession>
<keyword evidence="1" id="KW-1133">Transmembrane helix</keyword>
<dbReference type="AlphaFoldDB" id="I4YRD4"/>
<dbReference type="RefSeq" id="WP_009762577.1">
    <property type="nucleotide sequence ID" value="NZ_CP141050.1"/>
</dbReference>
<dbReference type="NCBIfam" id="TIGR01167">
    <property type="entry name" value="LPXTG_anchor"/>
    <property type="match status" value="1"/>
</dbReference>
<reference evidence="2 3" key="1">
    <citation type="submission" date="2012-02" db="EMBL/GenBank/DDBJ databases">
        <title>Improved High-Quality Draft sequence of Microvirga sp. WSM3557.</title>
        <authorList>
            <consortium name="US DOE Joint Genome Institute"/>
            <person name="Lucas S."/>
            <person name="Han J."/>
            <person name="Lapidus A."/>
            <person name="Cheng J.-F."/>
            <person name="Goodwin L."/>
            <person name="Pitluck S."/>
            <person name="Peters L."/>
            <person name="Zhang X."/>
            <person name="Detter J.C."/>
            <person name="Han C."/>
            <person name="Tapia R."/>
            <person name="Land M."/>
            <person name="Hauser L."/>
            <person name="Kyrpides N."/>
            <person name="Ivanova N."/>
            <person name="Pagani I."/>
            <person name="Brau L."/>
            <person name="Yates R."/>
            <person name="O'Hara G."/>
            <person name="Rui T."/>
            <person name="Howieson J."/>
            <person name="Reeve W."/>
            <person name="Woyke T."/>
        </authorList>
    </citation>
    <scope>NUCLEOTIDE SEQUENCE [LARGE SCALE GENOMIC DNA]</scope>
    <source>
        <strain evidence="2 3">WSM3557</strain>
    </source>
</reference>
<evidence type="ECO:0000256" key="1">
    <source>
        <dbReference type="SAM" id="Phobius"/>
    </source>
</evidence>
<name>I4YRD4_9HYPH</name>
<dbReference type="STRING" id="864069.MicloDRAFT_00030750"/>
<proteinExistence type="predicted"/>
<dbReference type="Proteomes" id="UP000003947">
    <property type="component" value="Unassembled WGS sequence"/>
</dbReference>
<evidence type="ECO:0000313" key="3">
    <source>
        <dbReference type="Proteomes" id="UP000003947"/>
    </source>
</evidence>
<dbReference type="EMBL" id="JH660645">
    <property type="protein sequence ID" value="EIM26526.1"/>
    <property type="molecule type" value="Genomic_DNA"/>
</dbReference>
<keyword evidence="1" id="KW-0812">Transmembrane</keyword>
<sequence>MSKYNPYSIYDPNSPYYDDPPVYPKVSGGTGWPILWVGGFAALFFWSYVAPVFYTLAYIGDFLLQLGNPRGVVEWQGDSSTYTIVVAGLTCVALLGGVYWLLRRVWRFVRSIRQGY</sequence>
<dbReference type="PATRIC" id="fig|864069.3.peg.3337"/>
<keyword evidence="1" id="KW-0472">Membrane</keyword>